<evidence type="ECO:0000256" key="2">
    <source>
        <dbReference type="ARBA" id="ARBA00023002"/>
    </source>
</evidence>
<dbReference type="Proteomes" id="UP000002745">
    <property type="component" value="Chromosome"/>
</dbReference>
<dbReference type="CDD" id="cd05301">
    <property type="entry name" value="GDH"/>
    <property type="match status" value="1"/>
</dbReference>
<dbReference type="OrthoDB" id="9793626at2"/>
<evidence type="ECO:0000256" key="3">
    <source>
        <dbReference type="ARBA" id="ARBA00023027"/>
    </source>
</evidence>
<dbReference type="Pfam" id="PF00389">
    <property type="entry name" value="2-Hacid_dh"/>
    <property type="match status" value="1"/>
</dbReference>
<dbReference type="Gene3D" id="3.40.50.720">
    <property type="entry name" value="NAD(P)-binding Rossmann-like Domain"/>
    <property type="match status" value="2"/>
</dbReference>
<sequence>MQNKPRLLVTRRLPETVEALFQIQYDVDLNEMDRPLTADELRQAMTEYDAICPTITDKLGADVIEVPGCRVSILANFGAGVDHIDLEAAKRAGIAVTNTPDVLSEATADLALLLMLMASRRAGEGERELRAGKWTGWRPSHMVGQSLAGKKLGIVGFGRIGRATAQRARDGVGMKIAYYSRREAEDAGDAQYFPTLKALAADVDVLSLHIPGGADTRHIINAEILSVMKSTSIIVNTARGSSIDEKALAKALSSGKIAAAGLDVYEQEPAVHSELLACENAVLLPHLGSATIETRTAMGMCSAANLEAFFAGKVPKDKVV</sequence>
<dbReference type="GO" id="GO:0030267">
    <property type="term" value="F:glyoxylate reductase (NADPH) activity"/>
    <property type="evidence" value="ECO:0007669"/>
    <property type="project" value="TreeGrafter"/>
</dbReference>
<dbReference type="Pfam" id="PF02826">
    <property type="entry name" value="2-Hacid_dh_C"/>
    <property type="match status" value="1"/>
</dbReference>
<dbReference type="RefSeq" id="WP_015828511.1">
    <property type="nucleotide sequence ID" value="NC_012982.1"/>
</dbReference>
<comment type="similarity">
    <text evidence="1 4">Belongs to the D-isomer specific 2-hydroxyacid dehydrogenase family.</text>
</comment>
<dbReference type="GO" id="GO:0005829">
    <property type="term" value="C:cytosol"/>
    <property type="evidence" value="ECO:0007669"/>
    <property type="project" value="TreeGrafter"/>
</dbReference>
<dbReference type="SUPFAM" id="SSF51735">
    <property type="entry name" value="NAD(P)-binding Rossmann-fold domains"/>
    <property type="match status" value="1"/>
</dbReference>
<evidence type="ECO:0000313" key="8">
    <source>
        <dbReference type="Proteomes" id="UP000002745"/>
    </source>
</evidence>
<evidence type="ECO:0000259" key="6">
    <source>
        <dbReference type="Pfam" id="PF02826"/>
    </source>
</evidence>
<dbReference type="PANTHER" id="PTHR10996:SF283">
    <property type="entry name" value="GLYOXYLATE_HYDROXYPYRUVATE REDUCTASE B"/>
    <property type="match status" value="1"/>
</dbReference>
<dbReference type="EMBL" id="CP001678">
    <property type="protein sequence ID" value="ACT60361.1"/>
    <property type="molecule type" value="Genomic_DNA"/>
</dbReference>
<proteinExistence type="inferred from homology"/>
<dbReference type="GO" id="GO:0016618">
    <property type="term" value="F:hydroxypyruvate reductase [NAD(P)H] activity"/>
    <property type="evidence" value="ECO:0007669"/>
    <property type="project" value="TreeGrafter"/>
</dbReference>
<dbReference type="InterPro" id="IPR050223">
    <property type="entry name" value="D-isomer_2-hydroxyacid_DH"/>
</dbReference>
<organism evidence="7 8">
    <name type="scientific">Hirschia baltica (strain ATCC 49814 / DSM 5838 / IFAM 1418)</name>
    <dbReference type="NCBI Taxonomy" id="582402"/>
    <lineage>
        <taxon>Bacteria</taxon>
        <taxon>Pseudomonadati</taxon>
        <taxon>Pseudomonadota</taxon>
        <taxon>Alphaproteobacteria</taxon>
        <taxon>Hyphomonadales</taxon>
        <taxon>Hyphomonadaceae</taxon>
        <taxon>Hirschia</taxon>
    </lineage>
</organism>
<dbReference type="SUPFAM" id="SSF52283">
    <property type="entry name" value="Formate/glycerate dehydrogenase catalytic domain-like"/>
    <property type="match status" value="1"/>
</dbReference>
<evidence type="ECO:0000256" key="1">
    <source>
        <dbReference type="ARBA" id="ARBA00005854"/>
    </source>
</evidence>
<reference evidence="8" key="1">
    <citation type="journal article" date="2011" name="J. Bacteriol.">
        <title>Genome sequences of eight morphologically diverse alphaproteobacteria.</title>
        <authorList>
            <consortium name="US DOE Joint Genome Institute"/>
            <person name="Brown P.J."/>
            <person name="Kysela D.T."/>
            <person name="Buechlein A."/>
            <person name="Hemmerich C."/>
            <person name="Brun Y.V."/>
        </authorList>
    </citation>
    <scope>NUCLEOTIDE SEQUENCE [LARGE SCALE GENOMIC DNA]</scope>
    <source>
        <strain evidence="8">ATCC 49814 / DSM 5838 / IFAM 1418</strain>
    </source>
</reference>
<protein>
    <submittedName>
        <fullName evidence="7">D-isomer specific 2-hydroxyacid dehydrogenase NAD-binding</fullName>
    </submittedName>
</protein>
<keyword evidence="3" id="KW-0520">NAD</keyword>
<dbReference type="InterPro" id="IPR006139">
    <property type="entry name" value="D-isomer_2_OHA_DH_cat_dom"/>
</dbReference>
<keyword evidence="2 4" id="KW-0560">Oxidoreductase</keyword>
<dbReference type="InterPro" id="IPR006140">
    <property type="entry name" value="D-isomer_DH_NAD-bd"/>
</dbReference>
<dbReference type="PANTHER" id="PTHR10996">
    <property type="entry name" value="2-HYDROXYACID DEHYDROGENASE-RELATED"/>
    <property type="match status" value="1"/>
</dbReference>
<evidence type="ECO:0000256" key="4">
    <source>
        <dbReference type="RuleBase" id="RU003719"/>
    </source>
</evidence>
<dbReference type="FunFam" id="3.40.50.720:FF:000203">
    <property type="entry name" value="D-3-phosphoglycerate dehydrogenase (SerA)"/>
    <property type="match status" value="1"/>
</dbReference>
<accession>C6XPU6</accession>
<dbReference type="AlphaFoldDB" id="C6XPU6"/>
<feature type="domain" description="D-isomer specific 2-hydroxyacid dehydrogenase catalytic" evidence="5">
    <location>
        <begin position="8"/>
        <end position="319"/>
    </location>
</feature>
<gene>
    <name evidence="7" type="ordered locus">Hbal_2687</name>
</gene>
<dbReference type="STRING" id="582402.Hbal_2687"/>
<keyword evidence="8" id="KW-1185">Reference proteome</keyword>
<evidence type="ECO:0000313" key="7">
    <source>
        <dbReference type="EMBL" id="ACT60361.1"/>
    </source>
</evidence>
<dbReference type="InterPro" id="IPR036291">
    <property type="entry name" value="NAD(P)-bd_dom_sf"/>
</dbReference>
<dbReference type="GO" id="GO:0051287">
    <property type="term" value="F:NAD binding"/>
    <property type="evidence" value="ECO:0007669"/>
    <property type="project" value="InterPro"/>
</dbReference>
<dbReference type="KEGG" id="hba:Hbal_2687"/>
<evidence type="ECO:0000259" key="5">
    <source>
        <dbReference type="Pfam" id="PF00389"/>
    </source>
</evidence>
<dbReference type="HOGENOM" id="CLU_019796_1_2_5"/>
<dbReference type="eggNOG" id="COG1052">
    <property type="taxonomic scope" value="Bacteria"/>
</dbReference>
<feature type="domain" description="D-isomer specific 2-hydroxyacid dehydrogenase NAD-binding" evidence="6">
    <location>
        <begin position="113"/>
        <end position="288"/>
    </location>
</feature>
<name>C6XPU6_HIRBI</name>